<keyword evidence="3" id="KW-0175">Coiled coil</keyword>
<evidence type="ECO:0000256" key="2">
    <source>
        <dbReference type="ARBA" id="ARBA00035112"/>
    </source>
</evidence>
<comment type="caution">
    <text evidence="4">The sequence shown here is derived from an EMBL/GenBank/DDBJ whole genome shotgun (WGS) entry which is preliminary data.</text>
</comment>
<proteinExistence type="inferred from homology"/>
<accession>A0ABQ0CT70</accession>
<comment type="similarity">
    <text evidence="2">Belongs to the ustYa family.</text>
</comment>
<organism evidence="4 5">
    <name type="scientific">Epichloe bromicola</name>
    <dbReference type="NCBI Taxonomy" id="79588"/>
    <lineage>
        <taxon>Eukaryota</taxon>
        <taxon>Fungi</taxon>
        <taxon>Dikarya</taxon>
        <taxon>Ascomycota</taxon>
        <taxon>Pezizomycotina</taxon>
        <taxon>Sordariomycetes</taxon>
        <taxon>Hypocreomycetidae</taxon>
        <taxon>Hypocreales</taxon>
        <taxon>Clavicipitaceae</taxon>
        <taxon>Epichloe</taxon>
    </lineage>
</organism>
<feature type="coiled-coil region" evidence="3">
    <location>
        <begin position="132"/>
        <end position="159"/>
    </location>
</feature>
<protein>
    <submittedName>
        <fullName evidence="4">Uncharacterized protein</fullName>
    </submittedName>
</protein>
<dbReference type="Proteomes" id="UP001562357">
    <property type="component" value="Unassembled WGS sequence"/>
</dbReference>
<evidence type="ECO:0000313" key="4">
    <source>
        <dbReference type="EMBL" id="GAB0136649.1"/>
    </source>
</evidence>
<comment type="pathway">
    <text evidence="1">Mycotoxin biosynthesis.</text>
</comment>
<dbReference type="Pfam" id="PF11807">
    <property type="entry name" value="UstYa"/>
    <property type="match status" value="1"/>
</dbReference>
<sequence length="245" mass="27778">MAPLPPHESRKHKAFLLALFSSLVLSSGLFTYFMLLPFSQFVTTTHANKPDRYYKSSIKDHLRALGSSSRVAGFAEHDAYANLSHEHDALWHHDLLPPNGGYLRIASAQTHDDSDSDSGRLGIAMFHQLRCLAVLRTEMQRLRDRMRILEDEVHQHRGGVLSRQQTRGGGTVVPLDREGEYPMHCFDYLRQSLLCLSDATIERPGQYDGGKPFIDGMGERSCRDWDILYRASVRSDQRPVMPGDL</sequence>
<evidence type="ECO:0000313" key="5">
    <source>
        <dbReference type="Proteomes" id="UP001562357"/>
    </source>
</evidence>
<evidence type="ECO:0000256" key="1">
    <source>
        <dbReference type="ARBA" id="ARBA00004685"/>
    </source>
</evidence>
<dbReference type="EMBL" id="BAAFGZ010000209">
    <property type="protein sequence ID" value="GAB0136649.1"/>
    <property type="molecule type" value="Genomic_DNA"/>
</dbReference>
<dbReference type="InterPro" id="IPR021765">
    <property type="entry name" value="UstYa-like"/>
</dbReference>
<reference evidence="5" key="1">
    <citation type="submission" date="2024-06" db="EMBL/GenBank/DDBJ databases">
        <title>Draft Genome Sequences of Epichloe bromicola Strains Isolated from Elymus ciliaris.</title>
        <authorList>
            <consortium name="Epichloe bromicola genome sequencing consortium"/>
            <person name="Miura A."/>
            <person name="Imano S."/>
            <person name="Ashida A."/>
            <person name="Sato I."/>
            <person name="Chiba S."/>
            <person name="Tanaka A."/>
            <person name="Camagna M."/>
            <person name="Takemoto D."/>
        </authorList>
    </citation>
    <scope>NUCLEOTIDE SEQUENCE [LARGE SCALE GENOMIC DNA]</scope>
    <source>
        <strain evidence="5">DP</strain>
    </source>
</reference>
<dbReference type="PANTHER" id="PTHR33365:SF4">
    <property type="entry name" value="CYCLOCHLOROTINE BIOSYNTHESIS PROTEIN O"/>
    <property type="match status" value="1"/>
</dbReference>
<dbReference type="PANTHER" id="PTHR33365">
    <property type="entry name" value="YALI0B05434P"/>
    <property type="match status" value="1"/>
</dbReference>
<gene>
    <name evidence="4" type="primary">g4944</name>
    <name evidence="4" type="ORF">EsDP_00004944</name>
</gene>
<evidence type="ECO:0000256" key="3">
    <source>
        <dbReference type="SAM" id="Coils"/>
    </source>
</evidence>
<keyword evidence="5" id="KW-1185">Reference proteome</keyword>
<name>A0ABQ0CT70_9HYPO</name>